<name>A0A811USD5_CERCA</name>
<dbReference type="AlphaFoldDB" id="A0A811USD5"/>
<evidence type="ECO:0000313" key="2">
    <source>
        <dbReference type="Proteomes" id="UP000606786"/>
    </source>
</evidence>
<reference evidence="1" key="1">
    <citation type="submission" date="2020-11" db="EMBL/GenBank/DDBJ databases">
        <authorList>
            <person name="Whitehead M."/>
        </authorList>
    </citation>
    <scope>NUCLEOTIDE SEQUENCE</scope>
    <source>
        <strain evidence="1">EGII</strain>
    </source>
</reference>
<organism evidence="1 2">
    <name type="scientific">Ceratitis capitata</name>
    <name type="common">Mediterranean fruit fly</name>
    <name type="synonym">Tephritis capitata</name>
    <dbReference type="NCBI Taxonomy" id="7213"/>
    <lineage>
        <taxon>Eukaryota</taxon>
        <taxon>Metazoa</taxon>
        <taxon>Ecdysozoa</taxon>
        <taxon>Arthropoda</taxon>
        <taxon>Hexapoda</taxon>
        <taxon>Insecta</taxon>
        <taxon>Pterygota</taxon>
        <taxon>Neoptera</taxon>
        <taxon>Endopterygota</taxon>
        <taxon>Diptera</taxon>
        <taxon>Brachycera</taxon>
        <taxon>Muscomorpha</taxon>
        <taxon>Tephritoidea</taxon>
        <taxon>Tephritidae</taxon>
        <taxon>Ceratitis</taxon>
        <taxon>Ceratitis</taxon>
    </lineage>
</organism>
<dbReference type="Proteomes" id="UP000606786">
    <property type="component" value="Unassembled WGS sequence"/>
</dbReference>
<sequence>MYPQNMIEPPKRLAHQFLGQILDDVAQSNVHQRYLAEDIRLEKLSTGFDDFESQSQIKGIILPNGSTQD</sequence>
<dbReference type="EMBL" id="CAJHJT010000012">
    <property type="protein sequence ID" value="CAD6999903.1"/>
    <property type="molecule type" value="Genomic_DNA"/>
</dbReference>
<gene>
    <name evidence="1" type="ORF">CCAP1982_LOCUS8413</name>
</gene>
<protein>
    <submittedName>
        <fullName evidence="1">(Mediterranean fruit fly) hypothetical protein</fullName>
    </submittedName>
</protein>
<proteinExistence type="predicted"/>
<comment type="caution">
    <text evidence="1">The sequence shown here is derived from an EMBL/GenBank/DDBJ whole genome shotgun (WGS) entry which is preliminary data.</text>
</comment>
<accession>A0A811USD5</accession>
<evidence type="ECO:0000313" key="1">
    <source>
        <dbReference type="EMBL" id="CAD6999903.1"/>
    </source>
</evidence>
<keyword evidence="2" id="KW-1185">Reference proteome</keyword>